<dbReference type="RefSeq" id="XP_070859960.1">
    <property type="nucleotide sequence ID" value="XM_071001797.1"/>
</dbReference>
<sequence length="1123" mass="123805">MSPTAYTSPPPMVPTSKAGPAHSHSHSHSHNHTYSLDTQLLATPRTKGTNAAPIPPSRPLRHLDDLKLANPDIDPSMPISRVVDEGNRLIREAASYRDISHQIDLAFESYLKAFIISAKVIPVHREASAMVDRKELKAAYTRLQADVNKNYESFEQIKLMIIADNERSGVTPLHTRSALSNNHSSSHSKRQPIAPSKLGHRREQSTPNSATNPSPLSQSEESPTGKQPPVVRPKPQNLIGKSIANSESSVDDLRDRFSRLRNNAPTQGITPKPQGPRSMPGSSSRPKITAITQLPQLPKLPDAIYSPARGTVSSEAAQLPSSTPRGLFTRTGSMSSNNGSYSPASASVPNSQLYPTSATSSTAHSQSVDVSQIQSATEHGNTAQSPRFKGPTPPVKKPIVVTLPAGNSVTPSQLASVMKTGIRVMIIDVRSREDFDSGHLMSQATICIEPDILMRDNLSAAQIEESLVVSPVSEEKIFEKRHEFDLVVYYDQSTVSVPQQGLVTDPNLKALQSLHRALLHLNCEKELKNPPRLLTGGVDAWIDHAGPFSLQESSTSKAEKRKPNPNFLSDGNADDSLIGHRRKSVRYIVNPLKSEDIQKWEETIQAEEETASSPTFIRSRDEFLRRFPEVLPDQEESMTSSTPPPARQPPIPPLPRKYAPVQPQESPMFIPPPQRPPPALPRPDLTGLSHKDDNDDSNANSRSSGRQSSSRQSSLGDGGLEVIGPHYTGLNNPSNWCYANSILQVLRASPGFSQEILLFNKTENAWPITQKDIEKAPPPRLMIKMMSNLFMWMHSGNFKAITAQTLLDYSKYLCQKAGFEQVFGNSNQQDVTEFVVFLTDQLHDETDRFRNLNSDYISAPISEIESSLKGAMNFWNTYCSRSQSIADKYFRGVTVEYTQCSHCKRTERSASVFFPLYLTQSCGPDAKVQDETLIDTMQSSFSRMYIDDRRCEKCNKSGCERWSELARLPPLLAVVLPRGESVGSTAVKLCNKITWDFNNFDVSRFCLPAAQRTGAGNTTPSDPGFAVPAQYECYGVIVHRGASVANSGHYYSYVRKMNDRSPYAWYKCNDSVVTSVTIGSGTSADQQNEVFKSGANAVPCGVMAWHTDTVASEGENLLSKPKI</sequence>
<dbReference type="EMBL" id="JABSNW010000003">
    <property type="protein sequence ID" value="KAL2888780.1"/>
    <property type="molecule type" value="Genomic_DNA"/>
</dbReference>
<feature type="compositionally biased region" description="Polar residues" evidence="1">
    <location>
        <begin position="205"/>
        <end position="225"/>
    </location>
</feature>
<evidence type="ECO:0000259" key="2">
    <source>
        <dbReference type="PROSITE" id="PS50235"/>
    </source>
</evidence>
<dbReference type="SUPFAM" id="SSF54001">
    <property type="entry name" value="Cysteine proteinases"/>
    <property type="match status" value="1"/>
</dbReference>
<proteinExistence type="predicted"/>
<dbReference type="SMART" id="SM00450">
    <property type="entry name" value="RHOD"/>
    <property type="match status" value="1"/>
</dbReference>
<dbReference type="InterPro" id="IPR001394">
    <property type="entry name" value="Peptidase_C19_UCH"/>
</dbReference>
<dbReference type="GO" id="GO:0016787">
    <property type="term" value="F:hydrolase activity"/>
    <property type="evidence" value="ECO:0007669"/>
    <property type="project" value="UniProtKB-KW"/>
</dbReference>
<feature type="compositionally biased region" description="Polar residues" evidence="1">
    <location>
        <begin position="364"/>
        <end position="385"/>
    </location>
</feature>
<dbReference type="PANTHER" id="PTHR24006">
    <property type="entry name" value="UBIQUITIN CARBOXYL-TERMINAL HYDROLASE"/>
    <property type="match status" value="1"/>
</dbReference>
<dbReference type="Proteomes" id="UP001610728">
    <property type="component" value="Unassembled WGS sequence"/>
</dbReference>
<feature type="region of interest" description="Disordered" evidence="1">
    <location>
        <begin position="301"/>
        <end position="394"/>
    </location>
</feature>
<organism evidence="3 4">
    <name type="scientific">Ceratocystis lukuohia</name>
    <dbReference type="NCBI Taxonomy" id="2019550"/>
    <lineage>
        <taxon>Eukaryota</taxon>
        <taxon>Fungi</taxon>
        <taxon>Dikarya</taxon>
        <taxon>Ascomycota</taxon>
        <taxon>Pezizomycotina</taxon>
        <taxon>Sordariomycetes</taxon>
        <taxon>Hypocreomycetidae</taxon>
        <taxon>Microascales</taxon>
        <taxon>Ceratocystidaceae</taxon>
        <taxon>Ceratocystis</taxon>
    </lineage>
</organism>
<comment type="caution">
    <text evidence="3">The sequence shown here is derived from an EMBL/GenBank/DDBJ whole genome shotgun (WGS) entry which is preliminary data.</text>
</comment>
<dbReference type="CDD" id="cd02257">
    <property type="entry name" value="Peptidase_C19"/>
    <property type="match status" value="1"/>
</dbReference>
<dbReference type="GeneID" id="98117098"/>
<feature type="region of interest" description="Disordered" evidence="1">
    <location>
        <begin position="172"/>
        <end position="286"/>
    </location>
</feature>
<feature type="region of interest" description="Disordered" evidence="1">
    <location>
        <begin position="632"/>
        <end position="720"/>
    </location>
</feature>
<evidence type="ECO:0000313" key="4">
    <source>
        <dbReference type="Proteomes" id="UP001610728"/>
    </source>
</evidence>
<dbReference type="InterPro" id="IPR036873">
    <property type="entry name" value="Rhodanese-like_dom_sf"/>
</dbReference>
<keyword evidence="4" id="KW-1185">Reference proteome</keyword>
<feature type="region of interest" description="Disordered" evidence="1">
    <location>
        <begin position="1"/>
        <end position="33"/>
    </location>
</feature>
<feature type="domain" description="USP" evidence="2">
    <location>
        <begin position="728"/>
        <end position="1094"/>
    </location>
</feature>
<dbReference type="InterPro" id="IPR001763">
    <property type="entry name" value="Rhodanese-like_dom"/>
</dbReference>
<dbReference type="Gene3D" id="1.20.58.80">
    <property type="entry name" value="Phosphotransferase system, lactose/cellobiose-type IIA subunit"/>
    <property type="match status" value="1"/>
</dbReference>
<dbReference type="SUPFAM" id="SSF52821">
    <property type="entry name" value="Rhodanese/Cell cycle control phosphatase"/>
    <property type="match status" value="1"/>
</dbReference>
<feature type="compositionally biased region" description="Polar residues" evidence="1">
    <location>
        <begin position="260"/>
        <end position="269"/>
    </location>
</feature>
<feature type="compositionally biased region" description="Pro residues" evidence="1">
    <location>
        <begin position="669"/>
        <end position="681"/>
    </location>
</feature>
<dbReference type="PROSITE" id="PS50235">
    <property type="entry name" value="USP_3"/>
    <property type="match status" value="1"/>
</dbReference>
<feature type="region of interest" description="Disordered" evidence="1">
    <location>
        <begin position="551"/>
        <end position="575"/>
    </location>
</feature>
<accession>A0ABR4MKI4</accession>
<dbReference type="InterPro" id="IPR028889">
    <property type="entry name" value="USP"/>
</dbReference>
<protein>
    <submittedName>
        <fullName evidence="3">Ubiquitin carboxyl-terminal hydrolase</fullName>
    </submittedName>
</protein>
<dbReference type="Gene3D" id="3.40.250.10">
    <property type="entry name" value="Rhodanese-like domain"/>
    <property type="match status" value="1"/>
</dbReference>
<feature type="compositionally biased region" description="Low complexity" evidence="1">
    <location>
        <begin position="697"/>
        <end position="714"/>
    </location>
</feature>
<dbReference type="Pfam" id="PF00443">
    <property type="entry name" value="UCH"/>
    <property type="match status" value="1"/>
</dbReference>
<dbReference type="InterPro" id="IPR050164">
    <property type="entry name" value="Peptidase_C19"/>
</dbReference>
<gene>
    <name evidence="3" type="ORF">HOO65_030281</name>
</gene>
<reference evidence="3 4" key="1">
    <citation type="submission" date="2020-05" db="EMBL/GenBank/DDBJ databases">
        <title>Ceratocystis lukuohia genome.</title>
        <authorList>
            <person name="Harrington T.C."/>
            <person name="Kim K."/>
            <person name="Mayers C.G."/>
        </authorList>
    </citation>
    <scope>NUCLEOTIDE SEQUENCE [LARGE SCALE GENOMIC DNA]</scope>
    <source>
        <strain evidence="3 4">C4212</strain>
    </source>
</reference>
<feature type="compositionally biased region" description="Low complexity" evidence="1">
    <location>
        <begin position="275"/>
        <end position="286"/>
    </location>
</feature>
<dbReference type="Gene3D" id="3.90.70.10">
    <property type="entry name" value="Cysteine proteinases"/>
    <property type="match status" value="1"/>
</dbReference>
<dbReference type="InterPro" id="IPR038765">
    <property type="entry name" value="Papain-like_cys_pep_sf"/>
</dbReference>
<feature type="compositionally biased region" description="Pro residues" evidence="1">
    <location>
        <begin position="642"/>
        <end position="655"/>
    </location>
</feature>
<keyword evidence="3" id="KW-0378">Hydrolase</keyword>
<feature type="compositionally biased region" description="Polar residues" evidence="1">
    <location>
        <begin position="311"/>
        <end position="355"/>
    </location>
</feature>
<name>A0ABR4MKI4_9PEZI</name>
<evidence type="ECO:0000313" key="3">
    <source>
        <dbReference type="EMBL" id="KAL2888780.1"/>
    </source>
</evidence>
<evidence type="ECO:0000256" key="1">
    <source>
        <dbReference type="SAM" id="MobiDB-lite"/>
    </source>
</evidence>